<dbReference type="RefSeq" id="WP_075830093.1">
    <property type="nucleotide sequence ID" value="NZ_MSTI01000007.1"/>
</dbReference>
<dbReference type="STRING" id="249408.BOO71_0000439"/>
<organism evidence="1 2">
    <name type="scientific">Deinococcus marmoris</name>
    <dbReference type="NCBI Taxonomy" id="249408"/>
    <lineage>
        <taxon>Bacteria</taxon>
        <taxon>Thermotogati</taxon>
        <taxon>Deinococcota</taxon>
        <taxon>Deinococci</taxon>
        <taxon>Deinococcales</taxon>
        <taxon>Deinococcaceae</taxon>
        <taxon>Deinococcus</taxon>
    </lineage>
</organism>
<dbReference type="Gene3D" id="2.30.130.30">
    <property type="entry name" value="Hypothetical protein"/>
    <property type="match status" value="1"/>
</dbReference>
<dbReference type="InterPro" id="IPR015947">
    <property type="entry name" value="PUA-like_sf"/>
</dbReference>
<sequence length="175" mass="19407">MTTMQIKGITLTHPWAWVIAEGGKNIENRTWRPEKQGGRIGMYLAIHGGRLHGPNTAGRAEARVSLASVITTMGWEGEQDPKTMLRLRCGLEVANETDYMPTGIIAVARLADVREDHDNPWSVFGQYHWHLADVTPLSESVPHKGAQGLWSLERDALAQVRTLYREALKAKTAAA</sequence>
<reference evidence="1 2" key="1">
    <citation type="submission" date="2017-01" db="EMBL/GenBank/DDBJ databases">
        <title>Genome Analysis of Deinococcus marmoris KOPRI26562.</title>
        <authorList>
            <person name="Kim J.H."/>
            <person name="Oh H.-M."/>
        </authorList>
    </citation>
    <scope>NUCLEOTIDE SEQUENCE [LARGE SCALE GENOMIC DNA]</scope>
    <source>
        <strain evidence="1 2">KOPRI26562</strain>
    </source>
</reference>
<dbReference type="OrthoDB" id="359066at2"/>
<proteinExistence type="predicted"/>
<keyword evidence="2" id="KW-1185">Reference proteome</keyword>
<dbReference type="AlphaFoldDB" id="A0A1U7P4N7"/>
<dbReference type="SUPFAM" id="SSF88697">
    <property type="entry name" value="PUA domain-like"/>
    <property type="match status" value="1"/>
</dbReference>
<evidence type="ECO:0000313" key="2">
    <source>
        <dbReference type="Proteomes" id="UP000186607"/>
    </source>
</evidence>
<evidence type="ECO:0008006" key="3">
    <source>
        <dbReference type="Google" id="ProtNLM"/>
    </source>
</evidence>
<dbReference type="Proteomes" id="UP000186607">
    <property type="component" value="Unassembled WGS sequence"/>
</dbReference>
<evidence type="ECO:0000313" key="1">
    <source>
        <dbReference type="EMBL" id="OLV20137.1"/>
    </source>
</evidence>
<gene>
    <name evidence="1" type="ORF">BOO71_0000439</name>
</gene>
<accession>A0A1U7P4N7</accession>
<comment type="caution">
    <text evidence="1">The sequence shown here is derived from an EMBL/GenBank/DDBJ whole genome shotgun (WGS) entry which is preliminary data.</text>
</comment>
<protein>
    <recommendedName>
        <fullName evidence="3">ASCH domain-containing protein</fullName>
    </recommendedName>
</protein>
<name>A0A1U7P4N7_9DEIO</name>
<dbReference type="EMBL" id="MSTI01000007">
    <property type="protein sequence ID" value="OLV20137.1"/>
    <property type="molecule type" value="Genomic_DNA"/>
</dbReference>